<gene>
    <name evidence="1" type="ordered locus">BN6_76580</name>
</gene>
<name>K0KDK6_SACES</name>
<organism evidence="1 2">
    <name type="scientific">Saccharothrix espanaensis (strain ATCC 51144 / DSM 44229 / JCM 9112 / NBRC 15066 / NRRL 15764)</name>
    <dbReference type="NCBI Taxonomy" id="1179773"/>
    <lineage>
        <taxon>Bacteria</taxon>
        <taxon>Bacillati</taxon>
        <taxon>Actinomycetota</taxon>
        <taxon>Actinomycetes</taxon>
        <taxon>Pseudonocardiales</taxon>
        <taxon>Pseudonocardiaceae</taxon>
        <taxon>Saccharothrix</taxon>
    </lineage>
</organism>
<evidence type="ECO:0000313" key="1">
    <source>
        <dbReference type="EMBL" id="CCH34879.1"/>
    </source>
</evidence>
<dbReference type="PATRIC" id="fig|1179773.3.peg.7731"/>
<dbReference type="eggNOG" id="ENOG50334Y5">
    <property type="taxonomic scope" value="Bacteria"/>
</dbReference>
<protein>
    <recommendedName>
        <fullName evidence="3">GGDEF domain-containing protein</fullName>
    </recommendedName>
</protein>
<dbReference type="KEGG" id="sesp:BN6_76580"/>
<dbReference type="HOGENOM" id="CLU_072271_0_0_11"/>
<evidence type="ECO:0008006" key="3">
    <source>
        <dbReference type="Google" id="ProtNLM"/>
    </source>
</evidence>
<reference evidence="1 2" key="1">
    <citation type="journal article" date="2012" name="BMC Genomics">
        <title>Complete genome sequence of Saccharothrix espanaensis DSM 44229T and comparison to the other completely sequenced Pseudonocardiaceae.</title>
        <authorList>
            <person name="Strobel T."/>
            <person name="Al-Dilaimi A."/>
            <person name="Blom J."/>
            <person name="Gessner A."/>
            <person name="Kalinowski J."/>
            <person name="Luzhetska M."/>
            <person name="Puhler A."/>
            <person name="Szczepanowski R."/>
            <person name="Bechthold A."/>
            <person name="Ruckert C."/>
        </authorList>
    </citation>
    <scope>NUCLEOTIDE SEQUENCE [LARGE SCALE GENOMIC DNA]</scope>
    <source>
        <strain evidence="2">ATCC 51144 / DSM 44229 / JCM 9112 / NBRC 15066 / NRRL 15764</strain>
    </source>
</reference>
<accession>K0KDK6</accession>
<dbReference type="BioCyc" id="SESP1179773:BN6_RS37010-MONOMER"/>
<sequence>MDQPRRRPVFESPGRGGIRVGVREAAAGEAGKPAITRRSGADEARALRSRWRTATMAAGWSFPADWPLAEIDQVCAAVLGAADPAAELYELGSARAEAGAGLAETLLDLAALHAVIEEPPGSTGIISPNVDAIPSRMLRATALGWGDAMSRQAAGSAADDPLTGLATGAYLRTRLREVYAEARTSGRQDHVLVLVALDLSRASGWSRVVAMTLLADALREVFDSGQTIASIGPSLAAVLVRRDERLIRTVGNLRLLTADRLAVDPHVAPTGPAEVWLEELPATYEQATELLAGFGR</sequence>
<proteinExistence type="predicted"/>
<keyword evidence="2" id="KW-1185">Reference proteome</keyword>
<dbReference type="AlphaFoldDB" id="K0KDK6"/>
<dbReference type="STRING" id="1179773.BN6_76580"/>
<dbReference type="Proteomes" id="UP000006281">
    <property type="component" value="Chromosome"/>
</dbReference>
<dbReference type="EMBL" id="HE804045">
    <property type="protein sequence ID" value="CCH34879.1"/>
    <property type="molecule type" value="Genomic_DNA"/>
</dbReference>
<evidence type="ECO:0000313" key="2">
    <source>
        <dbReference type="Proteomes" id="UP000006281"/>
    </source>
</evidence>